<proteinExistence type="predicted"/>
<dbReference type="Proteomes" id="UP000253845">
    <property type="component" value="Unassembled WGS sequence"/>
</dbReference>
<gene>
    <name evidence="2" type="ORF">M747DRAFT_292979</name>
</gene>
<protein>
    <submittedName>
        <fullName evidence="2">Uncharacterized protein</fullName>
    </submittedName>
</protein>
<evidence type="ECO:0000313" key="3">
    <source>
        <dbReference type="Proteomes" id="UP000253845"/>
    </source>
</evidence>
<feature type="compositionally biased region" description="Basic and acidic residues" evidence="1">
    <location>
        <begin position="99"/>
        <end position="115"/>
    </location>
</feature>
<dbReference type="EMBL" id="KZ851903">
    <property type="protein sequence ID" value="RDH23856.1"/>
    <property type="molecule type" value="Genomic_DNA"/>
</dbReference>
<reference evidence="2 3" key="1">
    <citation type="submission" date="2018-07" db="EMBL/GenBank/DDBJ databases">
        <title>Section-level genome sequencing of Aspergillus section Nigri to investigate inter- and intra-species variation.</title>
        <authorList>
            <consortium name="DOE Joint Genome Institute"/>
            <person name="Vesth T.C."/>
            <person name="Nybo J.L."/>
            <person name="Theobald S."/>
            <person name="Frisvad J.C."/>
            <person name="Larsen T.O."/>
            <person name="Nielsen K.F."/>
            <person name="Hoof J.B."/>
            <person name="Brandl J."/>
            <person name="Salamov A."/>
            <person name="Riley R."/>
            <person name="Gladden J.M."/>
            <person name="Phatale P."/>
            <person name="Nielsen M.T."/>
            <person name="Lyhne E.K."/>
            <person name="Kogle M.E."/>
            <person name="Strasser K."/>
            <person name="McDonnell E."/>
            <person name="Barry K."/>
            <person name="Clum A."/>
            <person name="Chen C."/>
            <person name="Nolan M."/>
            <person name="Sandor L."/>
            <person name="Kuo A."/>
            <person name="Lipzen A."/>
            <person name="Hainaut M."/>
            <person name="Drula E."/>
            <person name="Tsang A."/>
            <person name="Magnuson J.K."/>
            <person name="Henrissat B."/>
            <person name="Wiebenga A."/>
            <person name="Simmons B.A."/>
            <person name="Makela M.R."/>
            <person name="De vries R.P."/>
            <person name="Grigoriev I.V."/>
            <person name="Mortensen U.H."/>
            <person name="Baker S.E."/>
            <person name="Andersen M.R."/>
        </authorList>
    </citation>
    <scope>NUCLEOTIDE SEQUENCE [LARGE SCALE GENOMIC DNA]</scope>
    <source>
        <strain evidence="2 3">ATCC 13496</strain>
    </source>
</reference>
<feature type="compositionally biased region" description="Polar residues" evidence="1">
    <location>
        <begin position="86"/>
        <end position="97"/>
    </location>
</feature>
<name>A0A370CBC9_ASPNG</name>
<sequence length="115" mass="13156">MFRLRCCFPLLPGFMSSLGPFTLVPPSHFTASVGLFLDQLSFAAFPVAPYCGDHFTFSFTFLFQLIDCFSPAPDFSEEDPNVELGKTSTESTKTQSWEVGERERERERENERLRD</sequence>
<feature type="region of interest" description="Disordered" evidence="1">
    <location>
        <begin position="77"/>
        <end position="115"/>
    </location>
</feature>
<dbReference type="AlphaFoldDB" id="A0A370CBC9"/>
<organism evidence="2 3">
    <name type="scientific">Aspergillus niger ATCC 13496</name>
    <dbReference type="NCBI Taxonomy" id="1353008"/>
    <lineage>
        <taxon>Eukaryota</taxon>
        <taxon>Fungi</taxon>
        <taxon>Dikarya</taxon>
        <taxon>Ascomycota</taxon>
        <taxon>Pezizomycotina</taxon>
        <taxon>Eurotiomycetes</taxon>
        <taxon>Eurotiomycetidae</taxon>
        <taxon>Eurotiales</taxon>
        <taxon>Aspergillaceae</taxon>
        <taxon>Aspergillus</taxon>
        <taxon>Aspergillus subgen. Circumdati</taxon>
    </lineage>
</organism>
<evidence type="ECO:0000256" key="1">
    <source>
        <dbReference type="SAM" id="MobiDB-lite"/>
    </source>
</evidence>
<dbReference type="VEuPathDB" id="FungiDB:M747DRAFT_292979"/>
<evidence type="ECO:0000313" key="2">
    <source>
        <dbReference type="EMBL" id="RDH23856.1"/>
    </source>
</evidence>
<accession>A0A370CBC9</accession>